<evidence type="ECO:0000313" key="8">
    <source>
        <dbReference type="EMBL" id="KAE9244800.1"/>
    </source>
</evidence>
<dbReference type="Proteomes" id="UP000429523">
    <property type="component" value="Unassembled WGS sequence"/>
</dbReference>
<accession>A0A6A3ZXE6</accession>
<evidence type="ECO:0000313" key="14">
    <source>
        <dbReference type="Proteomes" id="UP000440732"/>
    </source>
</evidence>
<evidence type="ECO:0000313" key="10">
    <source>
        <dbReference type="Proteomes" id="UP000429523"/>
    </source>
</evidence>
<evidence type="ECO:0000313" key="5">
    <source>
        <dbReference type="EMBL" id="KAE9140954.1"/>
    </source>
</evidence>
<dbReference type="Proteomes" id="UP000440367">
    <property type="component" value="Unassembled WGS sequence"/>
</dbReference>
<keyword evidence="11" id="KW-1185">Reference proteome</keyword>
<evidence type="ECO:0000313" key="3">
    <source>
        <dbReference type="EMBL" id="KAE9103049.1"/>
    </source>
</evidence>
<dbReference type="AlphaFoldDB" id="A0A6A3ZXE6"/>
<dbReference type="EMBL" id="QXFW01000809">
    <property type="protein sequence ID" value="KAE9002520.1"/>
    <property type="molecule type" value="Genomic_DNA"/>
</dbReference>
<dbReference type="Proteomes" id="UP000460718">
    <property type="component" value="Unassembled WGS sequence"/>
</dbReference>
<evidence type="ECO:0000313" key="1">
    <source>
        <dbReference type="EMBL" id="KAE8935732.1"/>
    </source>
</evidence>
<evidence type="ECO:0000313" key="16">
    <source>
        <dbReference type="Proteomes" id="UP000460718"/>
    </source>
</evidence>
<evidence type="ECO:0000313" key="6">
    <source>
        <dbReference type="EMBL" id="KAE9207158.1"/>
    </source>
</evidence>
<protein>
    <submittedName>
        <fullName evidence="8">Uncharacterized protein</fullName>
    </submittedName>
</protein>
<dbReference type="EMBL" id="QXGC01001258">
    <property type="protein sequence ID" value="KAE9207158.1"/>
    <property type="molecule type" value="Genomic_DNA"/>
</dbReference>
<dbReference type="Proteomes" id="UP000441208">
    <property type="component" value="Unassembled WGS sequence"/>
</dbReference>
<dbReference type="EMBL" id="QXGD01000283">
    <property type="protein sequence ID" value="KAE9244800.1"/>
    <property type="molecule type" value="Genomic_DNA"/>
</dbReference>
<evidence type="ECO:0000313" key="11">
    <source>
        <dbReference type="Proteomes" id="UP000433483"/>
    </source>
</evidence>
<evidence type="ECO:0000313" key="12">
    <source>
        <dbReference type="Proteomes" id="UP000437068"/>
    </source>
</evidence>
<evidence type="ECO:0000313" key="9">
    <source>
        <dbReference type="EMBL" id="KAE9303305.1"/>
    </source>
</evidence>
<gene>
    <name evidence="9" type="ORF">PF001_g13615</name>
    <name evidence="8" type="ORF">PF002_g7579</name>
    <name evidence="6" type="ORF">PF004_g17105</name>
    <name evidence="7" type="ORF">PF005_g6584</name>
    <name evidence="5" type="ORF">PF006_g13414</name>
    <name evidence="4" type="ORF">PF007_g14467</name>
    <name evidence="1" type="ORF">PF009_g14326</name>
    <name evidence="3" type="ORF">PF010_g13888</name>
    <name evidence="2" type="ORF">PF011_g13285</name>
</gene>
<sequence>MATYRPIVAATPWPCGGGSSVECLVLAVSLLAASVRLLIRSTGRRSKTSGEHAQLNAVHGKATRKRRHYGRADAVFHGDSTAGAHALRCTMHRLSCGMLRGGTVHPRLICRSGTYEGCEATRFAKG</sequence>
<dbReference type="Proteomes" id="UP000476176">
    <property type="component" value="Unassembled WGS sequence"/>
</dbReference>
<evidence type="ECO:0000313" key="2">
    <source>
        <dbReference type="EMBL" id="KAE9002520.1"/>
    </source>
</evidence>
<evidence type="ECO:0000313" key="4">
    <source>
        <dbReference type="EMBL" id="KAE9103281.1"/>
    </source>
</evidence>
<dbReference type="EMBL" id="QXFX01000832">
    <property type="protein sequence ID" value="KAE9103049.1"/>
    <property type="molecule type" value="Genomic_DNA"/>
</dbReference>
<dbReference type="EMBL" id="QXGA01000797">
    <property type="protein sequence ID" value="KAE9140954.1"/>
    <property type="molecule type" value="Genomic_DNA"/>
</dbReference>
<comment type="caution">
    <text evidence="8">The sequence shown here is derived from an EMBL/GenBank/DDBJ whole genome shotgun (WGS) entry which is preliminary data.</text>
</comment>
<evidence type="ECO:0000313" key="7">
    <source>
        <dbReference type="EMBL" id="KAE9222719.1"/>
    </source>
</evidence>
<evidence type="ECO:0000313" key="13">
    <source>
        <dbReference type="Proteomes" id="UP000440367"/>
    </source>
</evidence>
<name>A0A6A3ZXE6_9STRA</name>
<dbReference type="EMBL" id="QXGB01000248">
    <property type="protein sequence ID" value="KAE9222719.1"/>
    <property type="molecule type" value="Genomic_DNA"/>
</dbReference>
<dbReference type="Proteomes" id="UP000488956">
    <property type="component" value="Unassembled WGS sequence"/>
</dbReference>
<dbReference type="Proteomes" id="UP000433483">
    <property type="component" value="Unassembled WGS sequence"/>
</dbReference>
<dbReference type="Proteomes" id="UP000437068">
    <property type="component" value="Unassembled WGS sequence"/>
</dbReference>
<organism evidence="8 13">
    <name type="scientific">Phytophthora fragariae</name>
    <dbReference type="NCBI Taxonomy" id="53985"/>
    <lineage>
        <taxon>Eukaryota</taxon>
        <taxon>Sar</taxon>
        <taxon>Stramenopiles</taxon>
        <taxon>Oomycota</taxon>
        <taxon>Peronosporomycetes</taxon>
        <taxon>Peronosporales</taxon>
        <taxon>Peronosporaceae</taxon>
        <taxon>Phytophthora</taxon>
    </lineage>
</organism>
<proteinExistence type="predicted"/>
<evidence type="ECO:0000313" key="15">
    <source>
        <dbReference type="Proteomes" id="UP000441208"/>
    </source>
</evidence>
<evidence type="ECO:0000313" key="17">
    <source>
        <dbReference type="Proteomes" id="UP000476176"/>
    </source>
</evidence>
<dbReference type="OrthoDB" id="10324922at2759"/>
<dbReference type="EMBL" id="QXGE01000810">
    <property type="protein sequence ID" value="KAE9303305.1"/>
    <property type="molecule type" value="Genomic_DNA"/>
</dbReference>
<evidence type="ECO:0000313" key="18">
    <source>
        <dbReference type="Proteomes" id="UP000488956"/>
    </source>
</evidence>
<dbReference type="Proteomes" id="UP000440732">
    <property type="component" value="Unassembled WGS sequence"/>
</dbReference>
<dbReference type="EMBL" id="QXFZ01000840">
    <property type="protein sequence ID" value="KAE9103281.1"/>
    <property type="molecule type" value="Genomic_DNA"/>
</dbReference>
<reference evidence="10 11" key="1">
    <citation type="submission" date="2018-08" db="EMBL/GenBank/DDBJ databases">
        <title>Genomic investigation of the strawberry pathogen Phytophthora fragariae indicates pathogenicity is determined by transcriptional variation in three key races.</title>
        <authorList>
            <person name="Adams T.M."/>
            <person name="Armitage A.D."/>
            <person name="Sobczyk M.K."/>
            <person name="Bates H.J."/>
            <person name="Dunwell J.M."/>
            <person name="Nellist C.F."/>
            <person name="Harrison R.J."/>
        </authorList>
    </citation>
    <scope>NUCLEOTIDE SEQUENCE [LARGE SCALE GENOMIC DNA]</scope>
    <source>
        <strain evidence="9 12">A4</strain>
        <strain evidence="8 13">BC-1</strain>
        <strain evidence="6 17">BC-23</strain>
        <strain evidence="7 11">NOV-27</strain>
        <strain evidence="5 14">NOV-5</strain>
        <strain evidence="4 15">NOV-71</strain>
        <strain evidence="1 10">NOV-9</strain>
        <strain evidence="3 18">ONT-3</strain>
        <strain evidence="2 16">SCRP245</strain>
    </source>
</reference>
<dbReference type="EMBL" id="QXGF01000776">
    <property type="protein sequence ID" value="KAE8935732.1"/>
    <property type="molecule type" value="Genomic_DNA"/>
</dbReference>